<evidence type="ECO:0000313" key="1">
    <source>
        <dbReference type="EMBL" id="MEU3787748.1"/>
    </source>
</evidence>
<name>A0ABV2ZZ00_9ACTN</name>
<sequence>MLDHIYDTYGPAVAQGVEYNIARYGEGATGHALNGIGTDAVATAHYLAQPRNFTHVDSSTGNAVHYDSSNKILVVRTPQDVHAYNFTEQQWKNAVGTKYVEP</sequence>
<proteinExistence type="predicted"/>
<keyword evidence="2" id="KW-1185">Reference proteome</keyword>
<comment type="caution">
    <text evidence="1">The sequence shown here is derived from an EMBL/GenBank/DDBJ whole genome shotgun (WGS) entry which is preliminary data.</text>
</comment>
<protein>
    <submittedName>
        <fullName evidence="1">Uncharacterized protein</fullName>
    </submittedName>
</protein>
<dbReference type="EMBL" id="JBEZVE010000052">
    <property type="protein sequence ID" value="MEU3787748.1"/>
    <property type="molecule type" value="Genomic_DNA"/>
</dbReference>
<reference evidence="1 2" key="1">
    <citation type="submission" date="2024-06" db="EMBL/GenBank/DDBJ databases">
        <title>The Natural Products Discovery Center: Release of the First 8490 Sequenced Strains for Exploring Actinobacteria Biosynthetic Diversity.</title>
        <authorList>
            <person name="Kalkreuter E."/>
            <person name="Kautsar S.A."/>
            <person name="Yang D."/>
            <person name="Bader C.D."/>
            <person name="Teijaro C.N."/>
            <person name="Fluegel L."/>
            <person name="Davis C.M."/>
            <person name="Simpson J.R."/>
            <person name="Lauterbach L."/>
            <person name="Steele A.D."/>
            <person name="Gui C."/>
            <person name="Meng S."/>
            <person name="Li G."/>
            <person name="Viehrig K."/>
            <person name="Ye F."/>
            <person name="Su P."/>
            <person name="Kiefer A.F."/>
            <person name="Nichols A."/>
            <person name="Cepeda A.J."/>
            <person name="Yan W."/>
            <person name="Fan B."/>
            <person name="Jiang Y."/>
            <person name="Adhikari A."/>
            <person name="Zheng C.-J."/>
            <person name="Schuster L."/>
            <person name="Cowan T.M."/>
            <person name="Smanski M.J."/>
            <person name="Chevrette M.G."/>
            <person name="De Carvalho L.P.S."/>
            <person name="Shen B."/>
        </authorList>
    </citation>
    <scope>NUCLEOTIDE SEQUENCE [LARGE SCALE GENOMIC DNA]</scope>
    <source>
        <strain evidence="1 2">NPDC033843</strain>
    </source>
</reference>
<accession>A0ABV2ZZ00</accession>
<dbReference type="Proteomes" id="UP001550739">
    <property type="component" value="Unassembled WGS sequence"/>
</dbReference>
<dbReference type="RefSeq" id="WP_334577152.1">
    <property type="nucleotide sequence ID" value="NZ_JBEZVE010000052.1"/>
</dbReference>
<organism evidence="1 2">
    <name type="scientific">Streptomyces sp. 900129855</name>
    <dbReference type="NCBI Taxonomy" id="3155129"/>
    <lineage>
        <taxon>Bacteria</taxon>
        <taxon>Bacillati</taxon>
        <taxon>Actinomycetota</taxon>
        <taxon>Actinomycetes</taxon>
        <taxon>Kitasatosporales</taxon>
        <taxon>Streptomycetaceae</taxon>
        <taxon>Streptomyces</taxon>
    </lineage>
</organism>
<evidence type="ECO:0000313" key="2">
    <source>
        <dbReference type="Proteomes" id="UP001550739"/>
    </source>
</evidence>
<gene>
    <name evidence="1" type="ORF">AB0E89_45810</name>
</gene>